<organism evidence="5 6">
    <name type="scientific">Dermatophagoides farinae</name>
    <name type="common">American house dust mite</name>
    <dbReference type="NCBI Taxonomy" id="6954"/>
    <lineage>
        <taxon>Eukaryota</taxon>
        <taxon>Metazoa</taxon>
        <taxon>Ecdysozoa</taxon>
        <taxon>Arthropoda</taxon>
        <taxon>Chelicerata</taxon>
        <taxon>Arachnida</taxon>
        <taxon>Acari</taxon>
        <taxon>Acariformes</taxon>
        <taxon>Sarcoptiformes</taxon>
        <taxon>Astigmata</taxon>
        <taxon>Psoroptidia</taxon>
        <taxon>Analgoidea</taxon>
        <taxon>Pyroglyphidae</taxon>
        <taxon>Dermatophagoidinae</taxon>
        <taxon>Dermatophagoides</taxon>
    </lineage>
</organism>
<dbReference type="Gene3D" id="1.10.287.110">
    <property type="entry name" value="DnaJ domain"/>
    <property type="match status" value="1"/>
</dbReference>
<evidence type="ECO:0000313" key="5">
    <source>
        <dbReference type="EMBL" id="KAH9529475.1"/>
    </source>
</evidence>
<dbReference type="AlphaFoldDB" id="A0A922IE32"/>
<reference evidence="5" key="1">
    <citation type="submission" date="2013-05" db="EMBL/GenBank/DDBJ databases">
        <authorList>
            <person name="Yim A.K.Y."/>
            <person name="Chan T.F."/>
            <person name="Ji K.M."/>
            <person name="Liu X.Y."/>
            <person name="Zhou J.W."/>
            <person name="Li R.Q."/>
            <person name="Yang K.Y."/>
            <person name="Li J."/>
            <person name="Li M."/>
            <person name="Law P.T.W."/>
            <person name="Wu Y.L."/>
            <person name="Cai Z.L."/>
            <person name="Qin H."/>
            <person name="Bao Y."/>
            <person name="Leung R.K.K."/>
            <person name="Ng P.K.S."/>
            <person name="Zou J."/>
            <person name="Zhong X.J."/>
            <person name="Ran P.X."/>
            <person name="Zhong N.S."/>
            <person name="Liu Z.G."/>
            <person name="Tsui S.K.W."/>
        </authorList>
    </citation>
    <scope>NUCLEOTIDE SEQUENCE</scope>
    <source>
        <strain evidence="5">Derf</strain>
        <tissue evidence="5">Whole organism</tissue>
    </source>
</reference>
<dbReference type="Gene3D" id="3.40.30.10">
    <property type="entry name" value="Glutaredoxin"/>
    <property type="match status" value="1"/>
</dbReference>
<dbReference type="InterPro" id="IPR001623">
    <property type="entry name" value="DnaJ_domain"/>
</dbReference>
<evidence type="ECO:0000259" key="4">
    <source>
        <dbReference type="PROSITE" id="PS50076"/>
    </source>
</evidence>
<evidence type="ECO:0000256" key="3">
    <source>
        <dbReference type="SAM" id="SignalP"/>
    </source>
</evidence>
<dbReference type="SMART" id="SM00271">
    <property type="entry name" value="DnaJ"/>
    <property type="match status" value="1"/>
</dbReference>
<dbReference type="PROSITE" id="PS00636">
    <property type="entry name" value="DNAJ_1"/>
    <property type="match status" value="1"/>
</dbReference>
<reference evidence="5" key="2">
    <citation type="journal article" date="2022" name="Res Sq">
        <title>Comparative Genomics Reveals Insights into the Divergent Evolution of Astigmatic Mites and Household Pest Adaptations.</title>
        <authorList>
            <person name="Xiong Q."/>
            <person name="Wan A.T.-Y."/>
            <person name="Liu X.-Y."/>
            <person name="Fung C.S.-H."/>
            <person name="Xiao X."/>
            <person name="Malainual N."/>
            <person name="Hou J."/>
            <person name="Wang L."/>
            <person name="Wang M."/>
            <person name="Yang K."/>
            <person name="Cui Y."/>
            <person name="Leung E."/>
            <person name="Nong W."/>
            <person name="Shin S.-K."/>
            <person name="Au S."/>
            <person name="Jeong K.Y."/>
            <person name="Chew F.T."/>
            <person name="Hui J."/>
            <person name="Leung T.F."/>
            <person name="Tungtrongchitr A."/>
            <person name="Zhong N."/>
            <person name="Liu Z."/>
            <person name="Tsui S."/>
        </authorList>
    </citation>
    <scope>NUCLEOTIDE SEQUENCE</scope>
    <source>
        <strain evidence="5">Derf</strain>
        <tissue evidence="5">Whole organism</tissue>
    </source>
</reference>
<feature type="signal peptide" evidence="3">
    <location>
        <begin position="1"/>
        <end position="21"/>
    </location>
</feature>
<name>A0A922IE32_DERFA</name>
<evidence type="ECO:0000313" key="6">
    <source>
        <dbReference type="Proteomes" id="UP000790347"/>
    </source>
</evidence>
<protein>
    <submittedName>
        <fullName evidence="5">DnaJ sub C member 16-like</fullName>
    </submittedName>
</protein>
<dbReference type="Pfam" id="PF00226">
    <property type="entry name" value="DnaJ"/>
    <property type="match status" value="1"/>
</dbReference>
<evidence type="ECO:0000256" key="2">
    <source>
        <dbReference type="SAM" id="Phobius"/>
    </source>
</evidence>
<keyword evidence="3" id="KW-0732">Signal</keyword>
<feature type="domain" description="J" evidence="4">
    <location>
        <begin position="23"/>
        <end position="87"/>
    </location>
</feature>
<comment type="caution">
    <text evidence="5">The sequence shown here is derived from an EMBL/GenBank/DDBJ whole genome shotgun (WGS) entry which is preliminary data.</text>
</comment>
<keyword evidence="2" id="KW-0812">Transmembrane</keyword>
<dbReference type="InterPro" id="IPR036869">
    <property type="entry name" value="J_dom_sf"/>
</dbReference>
<evidence type="ECO:0000256" key="1">
    <source>
        <dbReference type="SAM" id="MobiDB-lite"/>
    </source>
</evidence>
<dbReference type="PANTHER" id="PTHR44303:SF2">
    <property type="entry name" value="DNAJ HOMOLOG SUBFAMILY C MEMBER 16"/>
    <property type="match status" value="1"/>
</dbReference>
<dbReference type="PROSITE" id="PS50076">
    <property type="entry name" value="DNAJ_2"/>
    <property type="match status" value="1"/>
</dbReference>
<keyword evidence="6" id="KW-1185">Reference proteome</keyword>
<dbReference type="Proteomes" id="UP000790347">
    <property type="component" value="Unassembled WGS sequence"/>
</dbReference>
<feature type="chain" id="PRO_5036903783" evidence="3">
    <location>
        <begin position="22"/>
        <end position="813"/>
    </location>
</feature>
<dbReference type="SUPFAM" id="SSF46565">
    <property type="entry name" value="Chaperone J-domain"/>
    <property type="match status" value="1"/>
</dbReference>
<dbReference type="PANTHER" id="PTHR44303">
    <property type="entry name" value="DNAJ HOMOLOG SUBFAMILY C MEMBER 16"/>
    <property type="match status" value="1"/>
</dbReference>
<proteinExistence type="predicted"/>
<dbReference type="SUPFAM" id="SSF52833">
    <property type="entry name" value="Thioredoxin-like"/>
    <property type="match status" value="1"/>
</dbReference>
<dbReference type="EMBL" id="ASGP02000001">
    <property type="protein sequence ID" value="KAH9529475.1"/>
    <property type="molecule type" value="Genomic_DNA"/>
</dbReference>
<feature type="transmembrane region" description="Helical" evidence="2">
    <location>
        <begin position="542"/>
        <end position="563"/>
    </location>
</feature>
<sequence>MNQFIWFTLTIIYCLLTICLALNPYRVLEVPKSATIAEIKKSFKNLAKKYHPDKNQNNDAQEKFIELNKAYEILMDPERKRLYDRTGQTEDSPNFKHKSDYRSGFNRFDFDTFDTFFDSNDGRNFRFTFNSGSYFRKHSITHRAYENTILPQSYTTPYILVFYGDLCVPCIQVEQVLRRLVGELEAVGVGFCTVHSQHEIALTRKIGVRSLPYIISLIDGDIRPFRESEISLSTMIGFIKRSLPKDLIIEINNNNYYEFLSGWKDNKVRVLFANPDRIIRLRYVLIAFYFHERIAFGHVKTDDANTNEVLRRYHIDPKMNSMLVFNEDINSPTASLSVSELKTQIMKDVLDSNKYLFLPRVTSQTVFDHLCPVASLPSRAKLCVMLVSGEKEDNKRKFHAMRAFMKENDFPKDRFRFMYIYREKQAELIKSLTNIGLSKKVNINRGIHVVILWRKESNQAFYEWLNNEWDFVDSTYINETKQKLNLLMTRLSQNAAQFTYSAKINSLTDESAKSLFARIVKRLLLVTENLSDNISRTDPTPILSVVFSIIFIIFIGYVMTYFITTQNVSICLLHRKIEEESIREKYRKMGRQVPGSSKPRSDCKLSIHELRGETYNGMIRLLKPGCRTIVLLCDNSSKSKLLPQFYKAVYPYRKNKTLMFAFLLVEKNIDWYKKLLLQTLGGERELNINPKNCIGTVISINGFRKYFCVFHAKHPENNIALRRMEENGEFLGLNEANENSGEESDVESGMLVRNHNPTNNNSNNVSDLSSINNENDDVIFENNLLNGLPNWLDKLFDGSTTRYYINFWPEHMK</sequence>
<gene>
    <name evidence="5" type="primary">dnajc16</name>
    <name evidence="5" type="ORF">DERF_003359</name>
</gene>
<dbReference type="InterPro" id="IPR052448">
    <property type="entry name" value="DnaJ_C16_autophagy_reg"/>
</dbReference>
<feature type="compositionally biased region" description="Low complexity" evidence="1">
    <location>
        <begin position="754"/>
        <end position="768"/>
    </location>
</feature>
<keyword evidence="2" id="KW-1133">Transmembrane helix</keyword>
<dbReference type="InterPro" id="IPR036249">
    <property type="entry name" value="Thioredoxin-like_sf"/>
</dbReference>
<dbReference type="PRINTS" id="PR00625">
    <property type="entry name" value="JDOMAIN"/>
</dbReference>
<keyword evidence="2" id="KW-0472">Membrane</keyword>
<accession>A0A922IE32</accession>
<feature type="region of interest" description="Disordered" evidence="1">
    <location>
        <begin position="735"/>
        <end position="768"/>
    </location>
</feature>
<dbReference type="InterPro" id="IPR018253">
    <property type="entry name" value="DnaJ_domain_CS"/>
</dbReference>
<dbReference type="CDD" id="cd06257">
    <property type="entry name" value="DnaJ"/>
    <property type="match status" value="1"/>
</dbReference>